<dbReference type="OrthoDB" id="5502211at2"/>
<accession>A0A1T4KPF9</accession>
<evidence type="ECO:0000313" key="3">
    <source>
        <dbReference type="Proteomes" id="UP000191153"/>
    </source>
</evidence>
<dbReference type="EMBL" id="FUWX01000005">
    <property type="protein sequence ID" value="SJZ44302.1"/>
    <property type="molecule type" value="Genomic_DNA"/>
</dbReference>
<dbReference type="GO" id="GO:0005737">
    <property type="term" value="C:cytoplasm"/>
    <property type="evidence" value="ECO:0007669"/>
    <property type="project" value="TreeGrafter"/>
</dbReference>
<keyword evidence="2" id="KW-0808">Transferase</keyword>
<gene>
    <name evidence="2" type="ORF">SAMN02745174_00525</name>
</gene>
<dbReference type="GO" id="GO:0008168">
    <property type="term" value="F:methyltransferase activity"/>
    <property type="evidence" value="ECO:0007669"/>
    <property type="project" value="UniProtKB-KW"/>
</dbReference>
<dbReference type="RefSeq" id="WP_078693058.1">
    <property type="nucleotide sequence ID" value="NZ_FUWX01000005.1"/>
</dbReference>
<dbReference type="PANTHER" id="PTHR13369:SF3">
    <property type="entry name" value="METHYLTRANSFERASE DOMAIN-CONTAINING PROTEIN"/>
    <property type="match status" value="1"/>
</dbReference>
<dbReference type="InterPro" id="IPR029063">
    <property type="entry name" value="SAM-dependent_MTases_sf"/>
</dbReference>
<protein>
    <submittedName>
        <fullName evidence="2">Methyltransferase domain-containing protein</fullName>
    </submittedName>
</protein>
<feature type="domain" description="Methyltransferase" evidence="1">
    <location>
        <begin position="155"/>
        <end position="294"/>
    </location>
</feature>
<keyword evidence="2" id="KW-0489">Methyltransferase</keyword>
<sequence>MKYIKEDLLNFLVEKIENKEFIKATISNLKGDYPYEKVILKPVIIKNVYYIQSEQFQNKKAYHENLCPCEIKTILEILLDNFKQFLVQTTDEEIHILKNKKGFTGKSKKTSKQEVSLDHNRKKNYILDSETPIPFLIELGVMTPEGKVTKDKFNKFRQINRYLEFIEDTLKELKSKKLIDNKITVVDFGCGKSYLTFALYHYLKNIKNMDLNVIGLDLKTDVIEHCNNIAQKLNFENLEFLEGNIKDFNKLQNVDLIFSLHACNNATDYSILKGLEMNAKAILAVPCCQSEFNKKINKTSNTPLKENLSPITKHGILQEKFSSLATDALRALSLELCGYKTQVMEFIDMEHTPKNILIKSIREDFKDEFLISRRAEYDTYVKFLGIEPLLNSLIKNYYKK</sequence>
<evidence type="ECO:0000313" key="2">
    <source>
        <dbReference type="EMBL" id="SJZ44302.1"/>
    </source>
</evidence>
<dbReference type="Gene3D" id="3.40.50.150">
    <property type="entry name" value="Vaccinia Virus protein VP39"/>
    <property type="match status" value="1"/>
</dbReference>
<reference evidence="2 3" key="1">
    <citation type="submission" date="2017-02" db="EMBL/GenBank/DDBJ databases">
        <authorList>
            <person name="Peterson S.W."/>
        </authorList>
    </citation>
    <scope>NUCLEOTIDE SEQUENCE [LARGE SCALE GENOMIC DNA]</scope>
    <source>
        <strain evidence="2 3">ATCC 700028</strain>
    </source>
</reference>
<organism evidence="2 3">
    <name type="scientific">Cetobacterium ceti</name>
    <dbReference type="NCBI Taxonomy" id="180163"/>
    <lineage>
        <taxon>Bacteria</taxon>
        <taxon>Fusobacteriati</taxon>
        <taxon>Fusobacteriota</taxon>
        <taxon>Fusobacteriia</taxon>
        <taxon>Fusobacteriales</taxon>
        <taxon>Fusobacteriaceae</taxon>
        <taxon>Cetobacterium</taxon>
    </lineage>
</organism>
<proteinExistence type="predicted"/>
<dbReference type="Pfam" id="PF13679">
    <property type="entry name" value="Methyltransf_32"/>
    <property type="match status" value="1"/>
</dbReference>
<dbReference type="AlphaFoldDB" id="A0A1T4KPF9"/>
<dbReference type="CDD" id="cd02440">
    <property type="entry name" value="AdoMet_MTases"/>
    <property type="match status" value="1"/>
</dbReference>
<evidence type="ECO:0000259" key="1">
    <source>
        <dbReference type="Pfam" id="PF13679"/>
    </source>
</evidence>
<dbReference type="SUPFAM" id="SSF53335">
    <property type="entry name" value="S-adenosyl-L-methionine-dependent methyltransferases"/>
    <property type="match status" value="1"/>
</dbReference>
<dbReference type="GO" id="GO:0032259">
    <property type="term" value="P:methylation"/>
    <property type="evidence" value="ECO:0007669"/>
    <property type="project" value="UniProtKB-KW"/>
</dbReference>
<keyword evidence="3" id="KW-1185">Reference proteome</keyword>
<dbReference type="Proteomes" id="UP000191153">
    <property type="component" value="Unassembled WGS sequence"/>
</dbReference>
<dbReference type="STRING" id="180163.SAMN02745174_00525"/>
<dbReference type="InterPro" id="IPR025714">
    <property type="entry name" value="Methyltranfer_dom"/>
</dbReference>
<name>A0A1T4KPF9_9FUSO</name>
<dbReference type="PANTHER" id="PTHR13369">
    <property type="match status" value="1"/>
</dbReference>